<keyword evidence="4" id="KW-0333">Golgi apparatus</keyword>
<evidence type="ECO:0000256" key="4">
    <source>
        <dbReference type="ARBA" id="ARBA00023034"/>
    </source>
</evidence>
<evidence type="ECO:0000259" key="5">
    <source>
        <dbReference type="Pfam" id="PF03016"/>
    </source>
</evidence>
<accession>D8R0F2</accession>
<keyword evidence="3" id="KW-0735">Signal-anchor</keyword>
<feature type="domain" description="Exostosin GT47" evidence="5">
    <location>
        <begin position="2"/>
        <end position="283"/>
    </location>
</feature>
<dbReference type="AlphaFoldDB" id="D8R0F2"/>
<proteinExistence type="inferred from homology"/>
<dbReference type="GeneID" id="9654099"/>
<dbReference type="GO" id="GO:0016757">
    <property type="term" value="F:glycosyltransferase activity"/>
    <property type="evidence" value="ECO:0007669"/>
    <property type="project" value="InterPro"/>
</dbReference>
<evidence type="ECO:0000313" key="6">
    <source>
        <dbReference type="EMBL" id="EFJ34574.1"/>
    </source>
</evidence>
<dbReference type="FunCoup" id="D8R0F2">
    <property type="interactions" value="5"/>
</dbReference>
<dbReference type="HOGENOM" id="CLU_025166_1_1_1"/>
<evidence type="ECO:0000256" key="2">
    <source>
        <dbReference type="ARBA" id="ARBA00010271"/>
    </source>
</evidence>
<protein>
    <submittedName>
        <fullName evidence="6">Xylosyltransferase-like protein</fullName>
    </submittedName>
</protein>
<dbReference type="GO" id="GO:0000139">
    <property type="term" value="C:Golgi membrane"/>
    <property type="evidence" value="ECO:0007669"/>
    <property type="project" value="UniProtKB-SubCell"/>
</dbReference>
<gene>
    <name evidence="6" type="primary">GT47C1-1</name>
    <name evidence="6" type="ORF">SELMODRAFT_230410</name>
</gene>
<dbReference type="KEGG" id="smo:SELMODRAFT_230410"/>
<dbReference type="InterPro" id="IPR040911">
    <property type="entry name" value="Exostosin_GT47"/>
</dbReference>
<keyword evidence="3" id="KW-0812">Transmembrane</keyword>
<evidence type="ECO:0000256" key="3">
    <source>
        <dbReference type="ARBA" id="ARBA00022968"/>
    </source>
</evidence>
<keyword evidence="7" id="KW-1185">Reference proteome</keyword>
<dbReference type="Pfam" id="PF03016">
    <property type="entry name" value="Exostosin_GT47"/>
    <property type="match status" value="1"/>
</dbReference>
<dbReference type="InterPro" id="IPR004263">
    <property type="entry name" value="Exostosin"/>
</dbReference>
<dbReference type="InParanoid" id="D8R0F2"/>
<sequence>MEKRLKVFAYPEGEEPLVHNGPCKEIYAIEGRFIQELQGKNSYLTSDPEKAHLFFLPFSVAMMVTYLYTPGSHDMGPLGRFTRDYIDVISHRYSAWNRSRGADHFMVSCHDWGPHISRAHPDLMANSIRVLCNANTSEGYVPSKDASLPEIHLVGGQVPSVLGGPPPEERRYLAFFAGGDHGPVRPVLFKYWKEKDEDVRVFEKLPSRDAYLDYMSHSKYCLCPGGYEVNSPRIVEAIYNDCVPVVIADDFVLPFSDVLDWDAFSVKVLERDIPRLKTILQAIPTARYLEMQARVSKVRRHFRFNQPPERYDVFNMILHSVWLRRLNMIIHE</sequence>
<evidence type="ECO:0000256" key="1">
    <source>
        <dbReference type="ARBA" id="ARBA00004323"/>
    </source>
</evidence>
<evidence type="ECO:0000313" key="7">
    <source>
        <dbReference type="Proteomes" id="UP000001514"/>
    </source>
</evidence>
<dbReference type="OrthoDB" id="1924787at2759"/>
<name>D8R0F2_SELML</name>
<comment type="similarity">
    <text evidence="2">Belongs to the glycosyltransferase 47 family.</text>
</comment>
<comment type="subcellular location">
    <subcellularLocation>
        <location evidence="1">Golgi apparatus membrane</location>
        <topology evidence="1">Single-pass type II membrane protein</topology>
    </subcellularLocation>
</comment>
<dbReference type="PANTHER" id="PTHR11062">
    <property type="entry name" value="EXOSTOSIN HEPARAN SULFATE GLYCOSYLTRANSFERASE -RELATED"/>
    <property type="match status" value="1"/>
</dbReference>
<dbReference type="PANTHER" id="PTHR11062:SF337">
    <property type="entry name" value="OS04G0109900 PROTEIN"/>
    <property type="match status" value="1"/>
</dbReference>
<reference evidence="6 7" key="1">
    <citation type="journal article" date="2011" name="Science">
        <title>The Selaginella genome identifies genetic changes associated with the evolution of vascular plants.</title>
        <authorList>
            <person name="Banks J.A."/>
            <person name="Nishiyama T."/>
            <person name="Hasebe M."/>
            <person name="Bowman J.L."/>
            <person name="Gribskov M."/>
            <person name="dePamphilis C."/>
            <person name="Albert V.A."/>
            <person name="Aono N."/>
            <person name="Aoyama T."/>
            <person name="Ambrose B.A."/>
            <person name="Ashton N.W."/>
            <person name="Axtell M.J."/>
            <person name="Barker E."/>
            <person name="Barker M.S."/>
            <person name="Bennetzen J.L."/>
            <person name="Bonawitz N.D."/>
            <person name="Chapple C."/>
            <person name="Cheng C."/>
            <person name="Correa L.G."/>
            <person name="Dacre M."/>
            <person name="DeBarry J."/>
            <person name="Dreyer I."/>
            <person name="Elias M."/>
            <person name="Engstrom E.M."/>
            <person name="Estelle M."/>
            <person name="Feng L."/>
            <person name="Finet C."/>
            <person name="Floyd S.K."/>
            <person name="Frommer W.B."/>
            <person name="Fujita T."/>
            <person name="Gramzow L."/>
            <person name="Gutensohn M."/>
            <person name="Harholt J."/>
            <person name="Hattori M."/>
            <person name="Heyl A."/>
            <person name="Hirai T."/>
            <person name="Hiwatashi Y."/>
            <person name="Ishikawa M."/>
            <person name="Iwata M."/>
            <person name="Karol K.G."/>
            <person name="Koehler B."/>
            <person name="Kolukisaoglu U."/>
            <person name="Kubo M."/>
            <person name="Kurata T."/>
            <person name="Lalonde S."/>
            <person name="Li K."/>
            <person name="Li Y."/>
            <person name="Litt A."/>
            <person name="Lyons E."/>
            <person name="Manning G."/>
            <person name="Maruyama T."/>
            <person name="Michael T.P."/>
            <person name="Mikami K."/>
            <person name="Miyazaki S."/>
            <person name="Morinaga S."/>
            <person name="Murata T."/>
            <person name="Mueller-Roeber B."/>
            <person name="Nelson D.R."/>
            <person name="Obara M."/>
            <person name="Oguri Y."/>
            <person name="Olmstead R.G."/>
            <person name="Onodera N."/>
            <person name="Petersen B.L."/>
            <person name="Pils B."/>
            <person name="Prigge M."/>
            <person name="Rensing S.A."/>
            <person name="Riano-Pachon D.M."/>
            <person name="Roberts A.W."/>
            <person name="Sato Y."/>
            <person name="Scheller H.V."/>
            <person name="Schulz B."/>
            <person name="Schulz C."/>
            <person name="Shakirov E.V."/>
            <person name="Shibagaki N."/>
            <person name="Shinohara N."/>
            <person name="Shippen D.E."/>
            <person name="Soerensen I."/>
            <person name="Sotooka R."/>
            <person name="Sugimoto N."/>
            <person name="Sugita M."/>
            <person name="Sumikawa N."/>
            <person name="Tanurdzic M."/>
            <person name="Theissen G."/>
            <person name="Ulvskov P."/>
            <person name="Wakazuki S."/>
            <person name="Weng J.K."/>
            <person name="Willats W.W."/>
            <person name="Wipf D."/>
            <person name="Wolf P.G."/>
            <person name="Yang L."/>
            <person name="Zimmer A.D."/>
            <person name="Zhu Q."/>
            <person name="Mitros T."/>
            <person name="Hellsten U."/>
            <person name="Loque D."/>
            <person name="Otillar R."/>
            <person name="Salamov A."/>
            <person name="Schmutz J."/>
            <person name="Shapiro H."/>
            <person name="Lindquist E."/>
            <person name="Lucas S."/>
            <person name="Rokhsar D."/>
            <person name="Grigoriev I.V."/>
        </authorList>
    </citation>
    <scope>NUCLEOTIDE SEQUENCE [LARGE SCALE GENOMIC DNA]</scope>
</reference>
<dbReference type="OMA" id="WYMRRSR"/>
<keyword evidence="6" id="KW-0808">Transferase</keyword>
<dbReference type="Gramene" id="EFJ34574">
    <property type="protein sequence ID" value="EFJ34574"/>
    <property type="gene ID" value="SELMODRAFT_230410"/>
</dbReference>
<organism evidence="7">
    <name type="scientific">Selaginella moellendorffii</name>
    <name type="common">Spikemoss</name>
    <dbReference type="NCBI Taxonomy" id="88036"/>
    <lineage>
        <taxon>Eukaryota</taxon>
        <taxon>Viridiplantae</taxon>
        <taxon>Streptophyta</taxon>
        <taxon>Embryophyta</taxon>
        <taxon>Tracheophyta</taxon>
        <taxon>Lycopodiopsida</taxon>
        <taxon>Selaginellales</taxon>
        <taxon>Selaginellaceae</taxon>
        <taxon>Selaginella</taxon>
    </lineage>
</organism>
<dbReference type="EMBL" id="GL377569">
    <property type="protein sequence ID" value="EFJ34574.1"/>
    <property type="molecule type" value="Genomic_DNA"/>
</dbReference>
<dbReference type="eggNOG" id="KOG1021">
    <property type="taxonomic scope" value="Eukaryota"/>
</dbReference>
<dbReference type="Proteomes" id="UP000001514">
    <property type="component" value="Unassembled WGS sequence"/>
</dbReference>